<dbReference type="RefSeq" id="WP_258384248.1">
    <property type="nucleotide sequence ID" value="NZ_CP091430.1"/>
</dbReference>
<evidence type="ECO:0000313" key="2">
    <source>
        <dbReference type="Proteomes" id="UP001057877"/>
    </source>
</evidence>
<organism evidence="1 2">
    <name type="scientific">Paenibacillus spongiae</name>
    <dbReference type="NCBI Taxonomy" id="2909671"/>
    <lineage>
        <taxon>Bacteria</taxon>
        <taxon>Bacillati</taxon>
        <taxon>Bacillota</taxon>
        <taxon>Bacilli</taxon>
        <taxon>Bacillales</taxon>
        <taxon>Paenibacillaceae</taxon>
        <taxon>Paenibacillus</taxon>
    </lineage>
</organism>
<keyword evidence="2" id="KW-1185">Reference proteome</keyword>
<proteinExistence type="predicted"/>
<evidence type="ECO:0000313" key="1">
    <source>
        <dbReference type="EMBL" id="UVI28161.1"/>
    </source>
</evidence>
<gene>
    <name evidence="1" type="ORF">L1F29_22245</name>
</gene>
<dbReference type="Proteomes" id="UP001057877">
    <property type="component" value="Chromosome"/>
</dbReference>
<accession>A0ABY5S2Q5</accession>
<evidence type="ECO:0008006" key="3">
    <source>
        <dbReference type="Google" id="ProtNLM"/>
    </source>
</evidence>
<protein>
    <recommendedName>
        <fullName evidence="3">Phage protein Gp138 N-terminal domain-containing protein</fullName>
    </recommendedName>
</protein>
<dbReference type="InterPro" id="IPR037026">
    <property type="entry name" value="Vgr_OB-fold_dom_sf"/>
</dbReference>
<sequence>MRAADPAGTLARLLAGMSGKQSGGINVGTICRVLAFDKDTCKATVQPLIRSGQDDPAPIQNVIALGQRLAVNGVEQSYKPVLYRDDVVFVVFADQEIKNGLTGRVSSPDSSRKHDKNDGVIIGIFPGSL</sequence>
<reference evidence="1" key="1">
    <citation type="submission" date="2022-01" db="EMBL/GenBank/DDBJ databases">
        <title>Paenibacillus spongiae sp. nov., isolated from marine sponge.</title>
        <authorList>
            <person name="Li Z."/>
            <person name="Zhang M."/>
        </authorList>
    </citation>
    <scope>NUCLEOTIDE SEQUENCE</scope>
    <source>
        <strain evidence="1">PHS-Z3</strain>
    </source>
</reference>
<dbReference type="Gene3D" id="2.40.50.230">
    <property type="entry name" value="Gp5 N-terminal domain"/>
    <property type="match status" value="1"/>
</dbReference>
<dbReference type="EMBL" id="CP091430">
    <property type="protein sequence ID" value="UVI28161.1"/>
    <property type="molecule type" value="Genomic_DNA"/>
</dbReference>
<name>A0ABY5S2Q5_9BACL</name>